<gene>
    <name evidence="1" type="ORF">PHY01_42850</name>
</gene>
<evidence type="ECO:0008006" key="3">
    <source>
        <dbReference type="Google" id="ProtNLM"/>
    </source>
</evidence>
<evidence type="ECO:0000313" key="2">
    <source>
        <dbReference type="Proteomes" id="UP000320338"/>
    </source>
</evidence>
<evidence type="ECO:0000313" key="1">
    <source>
        <dbReference type="EMBL" id="GEC22002.1"/>
    </source>
</evidence>
<reference evidence="1 2" key="1">
    <citation type="submission" date="2019-06" db="EMBL/GenBank/DDBJ databases">
        <title>Whole genome shotgun sequence of Pseudonocardia hydrocarbonoxydans NBRC 14498.</title>
        <authorList>
            <person name="Hosoyama A."/>
            <person name="Uohara A."/>
            <person name="Ohji S."/>
            <person name="Ichikawa N."/>
        </authorList>
    </citation>
    <scope>NUCLEOTIDE SEQUENCE [LARGE SCALE GENOMIC DNA]</scope>
    <source>
        <strain evidence="1 2">NBRC 14498</strain>
    </source>
</reference>
<name>A0A4Y3WSZ7_9PSEU</name>
<dbReference type="EMBL" id="BJNG01000038">
    <property type="protein sequence ID" value="GEC22002.1"/>
    <property type="molecule type" value="Genomic_DNA"/>
</dbReference>
<keyword evidence="2" id="KW-1185">Reference proteome</keyword>
<sequence>MGRVVVFVPADRGQPGTLRPMDEPPVMLRPRLLAAGWSDGELRRRRRSGELVAVGRGGYLPATDPRLVEAAAAHALRIESGEPLRADDSVVSHVSAAVVHGLPVWNLPLDRVHRTRDRRTGGRRTPTAHLHAAPLDAGEVTEVGGRLVTTVARTLADIGRTAGFEQVVVLADAALHRRLVDPEALQQALLRAAGWRGVPAARRALEFADHRAESVGESRSRVAIARAGLPVPHLQREVSSGQVWLGRVDFAWPGVVGEFDGRVKYGKYLRPGQDPGDAVFAEKQREDRIRDEGLRVVRWIWDELRRFGEVSERLRRALAGGR</sequence>
<protein>
    <recommendedName>
        <fullName evidence="3">CTP synthase</fullName>
    </recommendedName>
</protein>
<accession>A0A4Y3WSZ7</accession>
<comment type="caution">
    <text evidence="1">The sequence shown here is derived from an EMBL/GenBank/DDBJ whole genome shotgun (WGS) entry which is preliminary data.</text>
</comment>
<proteinExistence type="predicted"/>
<dbReference type="Proteomes" id="UP000320338">
    <property type="component" value="Unassembled WGS sequence"/>
</dbReference>
<dbReference type="AlphaFoldDB" id="A0A4Y3WSZ7"/>
<organism evidence="1 2">
    <name type="scientific">Pseudonocardia hydrocarbonoxydans</name>
    <dbReference type="NCBI Taxonomy" id="76726"/>
    <lineage>
        <taxon>Bacteria</taxon>
        <taxon>Bacillati</taxon>
        <taxon>Actinomycetota</taxon>
        <taxon>Actinomycetes</taxon>
        <taxon>Pseudonocardiales</taxon>
        <taxon>Pseudonocardiaceae</taxon>
        <taxon>Pseudonocardia</taxon>
    </lineage>
</organism>